<evidence type="ECO:0000256" key="13">
    <source>
        <dbReference type="SAM" id="Phobius"/>
    </source>
</evidence>
<reference evidence="14" key="1">
    <citation type="submission" date="2019-11" db="EMBL/GenBank/DDBJ databases">
        <authorList>
            <person name="Feng L."/>
        </authorList>
    </citation>
    <scope>NUCLEOTIDE SEQUENCE</scope>
    <source>
        <strain evidence="14">BgluceraseaLFYP119</strain>
    </source>
</reference>
<evidence type="ECO:0000256" key="1">
    <source>
        <dbReference type="ARBA" id="ARBA00004648"/>
    </source>
</evidence>
<keyword evidence="3 13" id="KW-0812">Transmembrane</keyword>
<dbReference type="GO" id="GO:0009003">
    <property type="term" value="F:signal peptidase activity"/>
    <property type="evidence" value="ECO:0007669"/>
    <property type="project" value="UniProtKB-EC"/>
</dbReference>
<dbReference type="RefSeq" id="WP_297886120.1">
    <property type="nucleotide sequence ID" value="NZ_CACRST010000010.1"/>
</dbReference>
<evidence type="ECO:0000256" key="5">
    <source>
        <dbReference type="ARBA" id="ARBA00022824"/>
    </source>
</evidence>
<dbReference type="EMBL" id="CACRST010000010">
    <property type="protein sequence ID" value="VYS91739.1"/>
    <property type="molecule type" value="Genomic_DNA"/>
</dbReference>
<dbReference type="InterPro" id="IPR001733">
    <property type="entry name" value="Peptidase_S26B"/>
</dbReference>
<keyword evidence="4 14" id="KW-0378">Hydrolase</keyword>
<evidence type="ECO:0000256" key="10">
    <source>
        <dbReference type="ARBA" id="ARBA00045533"/>
    </source>
</evidence>
<keyword evidence="8 13" id="KW-0472">Membrane</keyword>
<dbReference type="EC" id="3.4.21.89" evidence="11"/>
<evidence type="ECO:0000256" key="3">
    <source>
        <dbReference type="ARBA" id="ARBA00022692"/>
    </source>
</evidence>
<keyword evidence="5" id="KW-0256">Endoplasmic reticulum</keyword>
<dbReference type="CDD" id="cd06530">
    <property type="entry name" value="S26_SPase_I"/>
    <property type="match status" value="1"/>
</dbReference>
<feature type="region of interest" description="Disordered" evidence="12">
    <location>
        <begin position="148"/>
        <end position="169"/>
    </location>
</feature>
<keyword evidence="7 13" id="KW-1133">Transmembrane helix</keyword>
<protein>
    <recommendedName>
        <fullName evidence="9 11">Signal peptidase I</fullName>
        <ecNumber evidence="11">3.4.21.89</ecNumber>
    </recommendedName>
</protein>
<dbReference type="GO" id="GO:0004252">
    <property type="term" value="F:serine-type endopeptidase activity"/>
    <property type="evidence" value="ECO:0007669"/>
    <property type="project" value="UniProtKB-UniRule"/>
</dbReference>
<sequence length="169" mass="18594">MKKIVRTIVNVILCFLIILGLVFTLPKIAGIKPYIVLSGSMEPALPVGAVIFTDTGRTIPEKGDIITYEVKGNMITHRVVQIEEDGYITKGDANVMKDPKIAQEQVEGTVLFSIPYLGYAAIFTQNKGFLLLLAALVLLSYALDNEEVPGKQKTEKQIEGRGDRDTPEE</sequence>
<evidence type="ECO:0000256" key="7">
    <source>
        <dbReference type="ARBA" id="ARBA00022989"/>
    </source>
</evidence>
<evidence type="ECO:0000256" key="9">
    <source>
        <dbReference type="ARBA" id="ARBA00033305"/>
    </source>
</evidence>
<evidence type="ECO:0000313" key="14">
    <source>
        <dbReference type="EMBL" id="VYS91739.1"/>
    </source>
</evidence>
<organism evidence="14">
    <name type="scientific">Blautia glucerasea</name>
    <dbReference type="NCBI Taxonomy" id="536633"/>
    <lineage>
        <taxon>Bacteria</taxon>
        <taxon>Bacillati</taxon>
        <taxon>Bacillota</taxon>
        <taxon>Clostridia</taxon>
        <taxon>Lachnospirales</taxon>
        <taxon>Lachnospiraceae</taxon>
        <taxon>Blautia</taxon>
    </lineage>
</organism>
<evidence type="ECO:0000256" key="12">
    <source>
        <dbReference type="SAM" id="MobiDB-lite"/>
    </source>
</evidence>
<dbReference type="InterPro" id="IPR036286">
    <property type="entry name" value="LexA/Signal_pep-like_sf"/>
</dbReference>
<dbReference type="InterPro" id="IPR019533">
    <property type="entry name" value="Peptidase_S26"/>
</dbReference>
<dbReference type="SUPFAM" id="SSF51306">
    <property type="entry name" value="LexA/Signal peptidase"/>
    <property type="match status" value="1"/>
</dbReference>
<dbReference type="PANTHER" id="PTHR10806">
    <property type="entry name" value="SIGNAL PEPTIDASE COMPLEX CATALYTIC SUBUNIT SEC11"/>
    <property type="match status" value="1"/>
</dbReference>
<proteinExistence type="predicted"/>
<evidence type="ECO:0000256" key="11">
    <source>
        <dbReference type="NCBIfam" id="TIGR02228"/>
    </source>
</evidence>
<keyword evidence="6" id="KW-0735">Signal-anchor</keyword>
<dbReference type="InterPro" id="IPR019756">
    <property type="entry name" value="Pept_S26A_signal_pept_1_Ser-AS"/>
</dbReference>
<dbReference type="GO" id="GO:0016020">
    <property type="term" value="C:membrane"/>
    <property type="evidence" value="ECO:0007669"/>
    <property type="project" value="UniProtKB-UniRule"/>
</dbReference>
<dbReference type="NCBIfam" id="TIGR02228">
    <property type="entry name" value="sigpep_I_arch"/>
    <property type="match status" value="1"/>
</dbReference>
<gene>
    <name evidence="14" type="primary">sipW</name>
    <name evidence="14" type="ORF">BGLFYP119_01100</name>
</gene>
<evidence type="ECO:0000256" key="8">
    <source>
        <dbReference type="ARBA" id="ARBA00023136"/>
    </source>
</evidence>
<comment type="function">
    <text evidence="10">Catalytic component of the signal peptidase complex (SPC) which catalyzes the cleavage of N-terminal signal sequences from nascent proteins as they are translocated into the lumen of the endoplasmic reticulum. Specifically cleaves N-terminal signal peptides that contain a hydrophobic alpha-helix (h-region) shorter than 18-20 amino acids.</text>
</comment>
<accession>A0A6N2SFK7</accession>
<comment type="subcellular location">
    <subcellularLocation>
        <location evidence="1">Endoplasmic reticulum membrane</location>
        <topology evidence="1">Single-pass type II membrane protein</topology>
    </subcellularLocation>
</comment>
<dbReference type="AlphaFoldDB" id="A0A6N2SFK7"/>
<dbReference type="GO" id="GO:0006465">
    <property type="term" value="P:signal peptide processing"/>
    <property type="evidence" value="ECO:0007669"/>
    <property type="project" value="UniProtKB-UniRule"/>
</dbReference>
<feature type="transmembrane region" description="Helical" evidence="13">
    <location>
        <begin position="116"/>
        <end position="143"/>
    </location>
</feature>
<dbReference type="PROSITE" id="PS00501">
    <property type="entry name" value="SPASE_I_1"/>
    <property type="match status" value="1"/>
</dbReference>
<feature type="transmembrane region" description="Helical" evidence="13">
    <location>
        <begin position="7"/>
        <end position="25"/>
    </location>
</feature>
<evidence type="ECO:0000256" key="2">
    <source>
        <dbReference type="ARBA" id="ARBA00022670"/>
    </source>
</evidence>
<dbReference type="PANTHER" id="PTHR10806:SF6">
    <property type="entry name" value="SIGNAL PEPTIDASE COMPLEX CATALYTIC SUBUNIT SEC11"/>
    <property type="match status" value="1"/>
</dbReference>
<evidence type="ECO:0000256" key="4">
    <source>
        <dbReference type="ARBA" id="ARBA00022801"/>
    </source>
</evidence>
<dbReference type="PRINTS" id="PR00728">
    <property type="entry name" value="SIGNALPTASE"/>
</dbReference>
<name>A0A6N2SFK7_9FIRM</name>
<keyword evidence="2" id="KW-0645">Protease</keyword>
<evidence type="ECO:0000256" key="6">
    <source>
        <dbReference type="ARBA" id="ARBA00022968"/>
    </source>
</evidence>